<evidence type="ECO:0000313" key="2">
    <source>
        <dbReference type="EMBL" id="MCZ4517206.1"/>
    </source>
</evidence>
<evidence type="ECO:0000313" key="3">
    <source>
        <dbReference type="Proteomes" id="UP001081071"/>
    </source>
</evidence>
<dbReference type="Proteomes" id="UP001081071">
    <property type="component" value="Unassembled WGS sequence"/>
</dbReference>
<sequence>MGTSRRQVLRRRYLSLGLGELAAAGVFLTIALAIVVPRLEEEGRLALWFALIPLLVVLVQAGIYWLLARSWVERHPMPPSLRNIYRAFRRVDLALLVGGLLGVMVWLPDNLGTGLGVLAIWFFGVIEYVNYFVIRLSYPARNWLSTVGQLRTPRLVRDLNTGS</sequence>
<accession>A0ABT4M8C7</accession>
<keyword evidence="1" id="KW-1133">Transmembrane helix</keyword>
<name>A0ABT4M8C7_9NOCA</name>
<feature type="transmembrane region" description="Helical" evidence="1">
    <location>
        <begin position="87"/>
        <end position="107"/>
    </location>
</feature>
<keyword evidence="1" id="KW-0812">Transmembrane</keyword>
<protein>
    <submittedName>
        <fullName evidence="2">Uncharacterized protein</fullName>
    </submittedName>
</protein>
<feature type="transmembrane region" description="Helical" evidence="1">
    <location>
        <begin position="21"/>
        <end position="39"/>
    </location>
</feature>
<reference evidence="2" key="1">
    <citation type="submission" date="2022-12" db="EMBL/GenBank/DDBJ databases">
        <authorList>
            <person name="Krivoruchko A.V."/>
            <person name="Elkin A."/>
        </authorList>
    </citation>
    <scope>NUCLEOTIDE SEQUENCE</scope>
    <source>
        <strain evidence="2">IEGM 1391</strain>
    </source>
</reference>
<feature type="transmembrane region" description="Helical" evidence="1">
    <location>
        <begin position="113"/>
        <end position="134"/>
    </location>
</feature>
<dbReference type="RefSeq" id="WP_269601812.1">
    <property type="nucleotide sequence ID" value="NZ_JAPWIJ010000001.1"/>
</dbReference>
<evidence type="ECO:0000256" key="1">
    <source>
        <dbReference type="SAM" id="Phobius"/>
    </source>
</evidence>
<comment type="caution">
    <text evidence="2">The sequence shown here is derived from an EMBL/GenBank/DDBJ whole genome shotgun (WGS) entry which is preliminary data.</text>
</comment>
<organism evidence="2 3">
    <name type="scientific">Rhodococcus ruber</name>
    <dbReference type="NCBI Taxonomy" id="1830"/>
    <lineage>
        <taxon>Bacteria</taxon>
        <taxon>Bacillati</taxon>
        <taxon>Actinomycetota</taxon>
        <taxon>Actinomycetes</taxon>
        <taxon>Mycobacteriales</taxon>
        <taxon>Nocardiaceae</taxon>
        <taxon>Rhodococcus</taxon>
    </lineage>
</organism>
<proteinExistence type="predicted"/>
<gene>
    <name evidence="2" type="ORF">O4220_01665</name>
</gene>
<dbReference type="EMBL" id="JAPWIJ010000001">
    <property type="protein sequence ID" value="MCZ4517206.1"/>
    <property type="molecule type" value="Genomic_DNA"/>
</dbReference>
<keyword evidence="3" id="KW-1185">Reference proteome</keyword>
<feature type="transmembrane region" description="Helical" evidence="1">
    <location>
        <begin position="45"/>
        <end position="67"/>
    </location>
</feature>
<keyword evidence="1" id="KW-0472">Membrane</keyword>